<reference evidence="1 2" key="1">
    <citation type="submission" date="2017-04" db="EMBL/GenBank/DDBJ databases">
        <title>Draft genome sequence of Tuber borchii Vittad., a whitish edible truffle.</title>
        <authorList>
            <consortium name="DOE Joint Genome Institute"/>
            <person name="Murat C."/>
            <person name="Kuo A."/>
            <person name="Barry K.W."/>
            <person name="Clum A."/>
            <person name="Dockter R.B."/>
            <person name="Fauchery L."/>
            <person name="Iotti M."/>
            <person name="Kohler A."/>
            <person name="Labutti K."/>
            <person name="Lindquist E.A."/>
            <person name="Lipzen A."/>
            <person name="Ohm R.A."/>
            <person name="Wang M."/>
            <person name="Grigoriev I.V."/>
            <person name="Zambonelli A."/>
            <person name="Martin F.M."/>
        </authorList>
    </citation>
    <scope>NUCLEOTIDE SEQUENCE [LARGE SCALE GENOMIC DNA]</scope>
    <source>
        <strain evidence="1 2">Tbo3840</strain>
    </source>
</reference>
<dbReference type="OrthoDB" id="5397552at2759"/>
<comment type="caution">
    <text evidence="1">The sequence shown here is derived from an EMBL/GenBank/DDBJ whole genome shotgun (WGS) entry which is preliminary data.</text>
</comment>
<organism evidence="1 2">
    <name type="scientific">Tuber borchii</name>
    <name type="common">White truffle</name>
    <dbReference type="NCBI Taxonomy" id="42251"/>
    <lineage>
        <taxon>Eukaryota</taxon>
        <taxon>Fungi</taxon>
        <taxon>Dikarya</taxon>
        <taxon>Ascomycota</taxon>
        <taxon>Pezizomycotina</taxon>
        <taxon>Pezizomycetes</taxon>
        <taxon>Pezizales</taxon>
        <taxon>Tuberaceae</taxon>
        <taxon>Tuber</taxon>
    </lineage>
</organism>
<dbReference type="InterPro" id="IPR043519">
    <property type="entry name" value="NT_sf"/>
</dbReference>
<sequence length="230" mass="25508">MEAIGDTDMLHEVVTAVANLEKSLGEKFILVGGAALVCQGSQRVTSDVDLLLPSGSIPRLALLPQSPEVTHRGGVIYSNTGKYEFPVDILQHVPGEKTYEDLEPFTITISGKVKALDFPIALGIKIRCWYLRNDETPNGIQKKESDLVDIDFICRMMEQAGRVVDDVVAKVIPIGCYNMQLVKDRLEKDGKLARFLSVGGHKFQVPWEEDSEDQREFYLELIADEGEAGN</sequence>
<accession>A0A2T6ZZD8</accession>
<dbReference type="AlphaFoldDB" id="A0A2T6ZZD8"/>
<protein>
    <submittedName>
        <fullName evidence="1">Uncharacterized protein</fullName>
    </submittedName>
</protein>
<dbReference type="Gene3D" id="3.30.460.40">
    <property type="match status" value="1"/>
</dbReference>
<dbReference type="SUPFAM" id="SSF81301">
    <property type="entry name" value="Nucleotidyltransferase"/>
    <property type="match status" value="1"/>
</dbReference>
<name>A0A2T6ZZD8_TUBBO</name>
<evidence type="ECO:0000313" key="2">
    <source>
        <dbReference type="Proteomes" id="UP000244722"/>
    </source>
</evidence>
<keyword evidence="2" id="KW-1185">Reference proteome</keyword>
<proteinExistence type="predicted"/>
<gene>
    <name evidence="1" type="ORF">B9Z19DRAFT_678509</name>
</gene>
<dbReference type="EMBL" id="NESQ01000054">
    <property type="protein sequence ID" value="PUU80859.1"/>
    <property type="molecule type" value="Genomic_DNA"/>
</dbReference>
<dbReference type="Proteomes" id="UP000244722">
    <property type="component" value="Unassembled WGS sequence"/>
</dbReference>
<evidence type="ECO:0000313" key="1">
    <source>
        <dbReference type="EMBL" id="PUU80859.1"/>
    </source>
</evidence>